<protein>
    <submittedName>
        <fullName evidence="2">Uncharacterized protein</fullName>
    </submittedName>
</protein>
<evidence type="ECO:0000313" key="2">
    <source>
        <dbReference type="EMBL" id="KAF1970054.1"/>
    </source>
</evidence>
<organism evidence="2 3">
    <name type="scientific">Bimuria novae-zelandiae CBS 107.79</name>
    <dbReference type="NCBI Taxonomy" id="1447943"/>
    <lineage>
        <taxon>Eukaryota</taxon>
        <taxon>Fungi</taxon>
        <taxon>Dikarya</taxon>
        <taxon>Ascomycota</taxon>
        <taxon>Pezizomycotina</taxon>
        <taxon>Dothideomycetes</taxon>
        <taxon>Pleosporomycetidae</taxon>
        <taxon>Pleosporales</taxon>
        <taxon>Massarineae</taxon>
        <taxon>Didymosphaeriaceae</taxon>
        <taxon>Bimuria</taxon>
    </lineage>
</organism>
<dbReference type="Proteomes" id="UP000800036">
    <property type="component" value="Unassembled WGS sequence"/>
</dbReference>
<proteinExistence type="predicted"/>
<keyword evidence="1" id="KW-0732">Signal</keyword>
<accession>A0A6A5UZ87</accession>
<name>A0A6A5UZ87_9PLEO</name>
<evidence type="ECO:0000313" key="3">
    <source>
        <dbReference type="Proteomes" id="UP000800036"/>
    </source>
</evidence>
<dbReference type="EMBL" id="ML976704">
    <property type="protein sequence ID" value="KAF1970054.1"/>
    <property type="molecule type" value="Genomic_DNA"/>
</dbReference>
<evidence type="ECO:0000256" key="1">
    <source>
        <dbReference type="SAM" id="SignalP"/>
    </source>
</evidence>
<dbReference type="OrthoDB" id="4965171at2759"/>
<reference evidence="2" key="1">
    <citation type="journal article" date="2020" name="Stud. Mycol.">
        <title>101 Dothideomycetes genomes: a test case for predicting lifestyles and emergence of pathogens.</title>
        <authorList>
            <person name="Haridas S."/>
            <person name="Albert R."/>
            <person name="Binder M."/>
            <person name="Bloem J."/>
            <person name="Labutti K."/>
            <person name="Salamov A."/>
            <person name="Andreopoulos B."/>
            <person name="Baker S."/>
            <person name="Barry K."/>
            <person name="Bills G."/>
            <person name="Bluhm B."/>
            <person name="Cannon C."/>
            <person name="Castanera R."/>
            <person name="Culley D."/>
            <person name="Daum C."/>
            <person name="Ezra D."/>
            <person name="Gonzalez J."/>
            <person name="Henrissat B."/>
            <person name="Kuo A."/>
            <person name="Liang C."/>
            <person name="Lipzen A."/>
            <person name="Lutzoni F."/>
            <person name="Magnuson J."/>
            <person name="Mondo S."/>
            <person name="Nolan M."/>
            <person name="Ohm R."/>
            <person name="Pangilinan J."/>
            <person name="Park H.-J."/>
            <person name="Ramirez L."/>
            <person name="Alfaro M."/>
            <person name="Sun H."/>
            <person name="Tritt A."/>
            <person name="Yoshinaga Y."/>
            <person name="Zwiers L.-H."/>
            <person name="Turgeon B."/>
            <person name="Goodwin S."/>
            <person name="Spatafora J."/>
            <person name="Crous P."/>
            <person name="Grigoriev I."/>
        </authorList>
    </citation>
    <scope>NUCLEOTIDE SEQUENCE</scope>
    <source>
        <strain evidence="2">CBS 107.79</strain>
    </source>
</reference>
<sequence>MHSSLALLCVLASSLSSTTLAQRTEESAVTLKTFPNAIGCGWGVSGHTQSFPDGECFHLPRDFMDVKGVTESCRIFIYMSNDCGKYEKQVYQGEDCIDIHDYQSIKAF</sequence>
<feature type="signal peptide" evidence="1">
    <location>
        <begin position="1"/>
        <end position="21"/>
    </location>
</feature>
<gene>
    <name evidence="2" type="ORF">BU23DRAFT_571108</name>
</gene>
<feature type="chain" id="PRO_5025332888" evidence="1">
    <location>
        <begin position="22"/>
        <end position="108"/>
    </location>
</feature>
<keyword evidence="3" id="KW-1185">Reference proteome</keyword>
<dbReference type="AlphaFoldDB" id="A0A6A5UZ87"/>